<protein>
    <submittedName>
        <fullName evidence="1">Uncharacterized protein</fullName>
    </submittedName>
</protein>
<reference evidence="2" key="1">
    <citation type="journal article" date="2019" name="Int. J. Syst. Evol. Microbiol.">
        <title>The Global Catalogue of Microorganisms (GCM) 10K type strain sequencing project: providing services to taxonomists for standard genome sequencing and annotation.</title>
        <authorList>
            <consortium name="The Broad Institute Genomics Platform"/>
            <consortium name="The Broad Institute Genome Sequencing Center for Infectious Disease"/>
            <person name="Wu L."/>
            <person name="Ma J."/>
        </authorList>
    </citation>
    <scope>NUCLEOTIDE SEQUENCE [LARGE SCALE GENOMIC DNA]</scope>
    <source>
        <strain evidence="2">CCM 320</strain>
    </source>
</reference>
<evidence type="ECO:0000313" key="2">
    <source>
        <dbReference type="Proteomes" id="UP001595625"/>
    </source>
</evidence>
<keyword evidence="2" id="KW-1185">Reference proteome</keyword>
<organism evidence="1 2">
    <name type="scientific">Planomicrobium okeanokoites</name>
    <name type="common">Planococcus okeanokoites</name>
    <name type="synonym">Flavobacterium okeanokoites</name>
    <dbReference type="NCBI Taxonomy" id="244"/>
    <lineage>
        <taxon>Bacteria</taxon>
        <taxon>Bacillati</taxon>
        <taxon>Bacillota</taxon>
        <taxon>Bacilli</taxon>
        <taxon>Bacillales</taxon>
        <taxon>Caryophanaceae</taxon>
        <taxon>Planomicrobium</taxon>
    </lineage>
</organism>
<gene>
    <name evidence="1" type="ORF">ACFOEJ_07640</name>
</gene>
<dbReference type="RefSeq" id="WP_117313790.1">
    <property type="nucleotide sequence ID" value="NZ_JBHRUJ010000014.1"/>
</dbReference>
<dbReference type="EMBL" id="JBHRUJ010000014">
    <property type="protein sequence ID" value="MFC3210936.1"/>
    <property type="molecule type" value="Genomic_DNA"/>
</dbReference>
<sequence length="155" mass="18144">MRYLQYKGVVEREYKMSLKKVMHQLCVNENLNAVDGAKKLGIAKEIFVYWRNYFRLEERQLLFDQTVADLIHLQDRYTEAADIDYSDYGTAIPPANTIDELEDVVDNLIGYYKHIHYSSEGFSLKTAKLPLYEFSKSLITDYRNGELAREIQSGR</sequence>
<dbReference type="Proteomes" id="UP001595625">
    <property type="component" value="Unassembled WGS sequence"/>
</dbReference>
<comment type="caution">
    <text evidence="1">The sequence shown here is derived from an EMBL/GenBank/DDBJ whole genome shotgun (WGS) entry which is preliminary data.</text>
</comment>
<proteinExistence type="predicted"/>
<accession>A0ABV7KNQ5</accession>
<evidence type="ECO:0000313" key="1">
    <source>
        <dbReference type="EMBL" id="MFC3210936.1"/>
    </source>
</evidence>
<name>A0ABV7KNQ5_PLAOK</name>